<organism evidence="1 2">
    <name type="scientific">Paramecium primaurelia</name>
    <dbReference type="NCBI Taxonomy" id="5886"/>
    <lineage>
        <taxon>Eukaryota</taxon>
        <taxon>Sar</taxon>
        <taxon>Alveolata</taxon>
        <taxon>Ciliophora</taxon>
        <taxon>Intramacronucleata</taxon>
        <taxon>Oligohymenophorea</taxon>
        <taxon>Peniculida</taxon>
        <taxon>Parameciidae</taxon>
        <taxon>Paramecium</taxon>
    </lineage>
</organism>
<name>A0A8S1JNH3_PARPR</name>
<reference evidence="1" key="1">
    <citation type="submission" date="2021-01" db="EMBL/GenBank/DDBJ databases">
        <authorList>
            <consortium name="Genoscope - CEA"/>
            <person name="William W."/>
        </authorList>
    </citation>
    <scope>NUCLEOTIDE SEQUENCE</scope>
</reference>
<comment type="caution">
    <text evidence="1">The sequence shown here is derived from an EMBL/GenBank/DDBJ whole genome shotgun (WGS) entry which is preliminary data.</text>
</comment>
<sequence>MYLNLNGYGYIQKMTHVKQLFSKRINCLGLLQSGYIIVRAKDGLITKVSFQTIQIVASCELLGGVKSRSFTNDQTHFLTGSIQSSIYLLDTEKLIPELRNTCHQERINDVAFLHSYSDVFATSSLNDIRVWNAKNRQNRLEYKFQMGKFNLLPQSGTLLSVINDAHIYGRTSQTFTSNCQRIISRESEEEVRVWKMKISKIFLILQQIQSQPNIYKNP</sequence>
<dbReference type="SMART" id="SM00320">
    <property type="entry name" value="WD40"/>
    <property type="match status" value="2"/>
</dbReference>
<evidence type="ECO:0000313" key="2">
    <source>
        <dbReference type="Proteomes" id="UP000688137"/>
    </source>
</evidence>
<dbReference type="Proteomes" id="UP000688137">
    <property type="component" value="Unassembled WGS sequence"/>
</dbReference>
<gene>
    <name evidence="1" type="ORF">PPRIM_AZ9-3.1.T0050569</name>
</gene>
<proteinExistence type="predicted"/>
<dbReference type="InterPro" id="IPR001680">
    <property type="entry name" value="WD40_rpt"/>
</dbReference>
<accession>A0A8S1JNH3</accession>
<protein>
    <submittedName>
        <fullName evidence="1">Uncharacterized protein</fullName>
    </submittedName>
</protein>
<evidence type="ECO:0000313" key="1">
    <source>
        <dbReference type="EMBL" id="CAD8043913.1"/>
    </source>
</evidence>
<dbReference type="AlphaFoldDB" id="A0A8S1JNH3"/>
<keyword evidence="2" id="KW-1185">Reference proteome</keyword>
<dbReference type="EMBL" id="CAJJDM010000002">
    <property type="protein sequence ID" value="CAD8043913.1"/>
    <property type="molecule type" value="Genomic_DNA"/>
</dbReference>